<evidence type="ECO:0000256" key="2">
    <source>
        <dbReference type="ARBA" id="ARBA00022475"/>
    </source>
</evidence>
<protein>
    <submittedName>
        <fullName evidence="8">Acyltransferase family protein</fullName>
    </submittedName>
</protein>
<comment type="subcellular location">
    <subcellularLocation>
        <location evidence="1">Cell membrane</location>
        <topology evidence="1">Multi-pass membrane protein</topology>
    </subcellularLocation>
</comment>
<keyword evidence="9" id="KW-1185">Reference proteome</keyword>
<keyword evidence="8" id="KW-0808">Transferase</keyword>
<feature type="transmembrane region" description="Helical" evidence="6">
    <location>
        <begin position="175"/>
        <end position="198"/>
    </location>
</feature>
<dbReference type="PANTHER" id="PTHR40074">
    <property type="entry name" value="O-ACETYLTRANSFERASE WECH"/>
    <property type="match status" value="1"/>
</dbReference>
<keyword evidence="3 6" id="KW-0812">Transmembrane</keyword>
<feature type="transmembrane region" description="Helical" evidence="6">
    <location>
        <begin position="59"/>
        <end position="86"/>
    </location>
</feature>
<evidence type="ECO:0000256" key="3">
    <source>
        <dbReference type="ARBA" id="ARBA00022692"/>
    </source>
</evidence>
<feature type="transmembrane region" description="Helical" evidence="6">
    <location>
        <begin position="107"/>
        <end position="126"/>
    </location>
</feature>
<evidence type="ECO:0000256" key="1">
    <source>
        <dbReference type="ARBA" id="ARBA00004651"/>
    </source>
</evidence>
<keyword evidence="2" id="KW-1003">Cell membrane</keyword>
<feature type="transmembrane region" description="Helical" evidence="6">
    <location>
        <begin position="239"/>
        <end position="261"/>
    </location>
</feature>
<dbReference type="InterPro" id="IPR002656">
    <property type="entry name" value="Acyl_transf_3_dom"/>
</dbReference>
<feature type="transmembrane region" description="Helical" evidence="6">
    <location>
        <begin position="210"/>
        <end position="227"/>
    </location>
</feature>
<feature type="domain" description="Acyltransferase 3" evidence="7">
    <location>
        <begin position="24"/>
        <end position="287"/>
    </location>
</feature>
<sequence length="295" mass="33939">MDAISINEEQRQVLLVKPEKERHYGLDILRWLASVMVLVIHSSNFYYSCEFLSVCPGDGPMWAAALASLARSSVPLFMMLTGYFVLPMKDGASSFLKKRFMRVFLPYAFWCVIYAGYNVFLKNLNWPGFFYALIRIPLNYGTEVGHLWYIQMAIGVDLFIPIITPWLTSSNKEGYLYFLLLWGVSLFLPYLHLIYYYVFGEAFWNAIHTVYYFTGYLGYAVLGQYIRKFHSEKGRWDTLVGFLCFFIGGWLTMAIFVLRIGTAKNVIELELSWGYLTINVAIMSLGSLVHAGSKS</sequence>
<dbReference type="Proteomes" id="UP001281761">
    <property type="component" value="Unassembled WGS sequence"/>
</dbReference>
<organism evidence="8 9">
    <name type="scientific">Blattamonas nauphoetae</name>
    <dbReference type="NCBI Taxonomy" id="2049346"/>
    <lineage>
        <taxon>Eukaryota</taxon>
        <taxon>Metamonada</taxon>
        <taxon>Preaxostyla</taxon>
        <taxon>Oxymonadida</taxon>
        <taxon>Blattamonas</taxon>
    </lineage>
</organism>
<dbReference type="Pfam" id="PF01757">
    <property type="entry name" value="Acyl_transf_3"/>
    <property type="match status" value="1"/>
</dbReference>
<evidence type="ECO:0000313" key="9">
    <source>
        <dbReference type="Proteomes" id="UP001281761"/>
    </source>
</evidence>
<dbReference type="GO" id="GO:0016746">
    <property type="term" value="F:acyltransferase activity"/>
    <property type="evidence" value="ECO:0007669"/>
    <property type="project" value="UniProtKB-KW"/>
</dbReference>
<gene>
    <name evidence="8" type="ORF">BLNAU_16946</name>
</gene>
<evidence type="ECO:0000256" key="6">
    <source>
        <dbReference type="SAM" id="Phobius"/>
    </source>
</evidence>
<keyword evidence="8" id="KW-0012">Acyltransferase</keyword>
<dbReference type="PANTHER" id="PTHR40074:SF2">
    <property type="entry name" value="O-ACETYLTRANSFERASE WECH"/>
    <property type="match status" value="1"/>
</dbReference>
<evidence type="ECO:0000256" key="5">
    <source>
        <dbReference type="ARBA" id="ARBA00023136"/>
    </source>
</evidence>
<name>A0ABQ9XCX5_9EUKA</name>
<keyword evidence="4 6" id="KW-1133">Transmembrane helix</keyword>
<evidence type="ECO:0000259" key="7">
    <source>
        <dbReference type="Pfam" id="PF01757"/>
    </source>
</evidence>
<comment type="caution">
    <text evidence="8">The sequence shown here is derived from an EMBL/GenBank/DDBJ whole genome shotgun (WGS) entry which is preliminary data.</text>
</comment>
<feature type="transmembrane region" description="Helical" evidence="6">
    <location>
        <begin position="273"/>
        <end position="292"/>
    </location>
</feature>
<feature type="transmembrane region" description="Helical" evidence="6">
    <location>
        <begin position="146"/>
        <end position="168"/>
    </location>
</feature>
<proteinExistence type="predicted"/>
<dbReference type="EMBL" id="JARBJD010000183">
    <property type="protein sequence ID" value="KAK2948146.1"/>
    <property type="molecule type" value="Genomic_DNA"/>
</dbReference>
<keyword evidence="5 6" id="KW-0472">Membrane</keyword>
<evidence type="ECO:0000256" key="4">
    <source>
        <dbReference type="ARBA" id="ARBA00022989"/>
    </source>
</evidence>
<reference evidence="8 9" key="1">
    <citation type="journal article" date="2022" name="bioRxiv">
        <title>Genomics of Preaxostyla Flagellates Illuminates Evolutionary Transitions and the Path Towards Mitochondrial Loss.</title>
        <authorList>
            <person name="Novak L.V.F."/>
            <person name="Treitli S.C."/>
            <person name="Pyrih J."/>
            <person name="Halakuc P."/>
            <person name="Pipaliya S.V."/>
            <person name="Vacek V."/>
            <person name="Brzon O."/>
            <person name="Soukal P."/>
            <person name="Eme L."/>
            <person name="Dacks J.B."/>
            <person name="Karnkowska A."/>
            <person name="Elias M."/>
            <person name="Hampl V."/>
        </authorList>
    </citation>
    <scope>NUCLEOTIDE SEQUENCE [LARGE SCALE GENOMIC DNA]</scope>
    <source>
        <strain evidence="8">NAU3</strain>
        <tissue evidence="8">Gut</tissue>
    </source>
</reference>
<evidence type="ECO:0000313" key="8">
    <source>
        <dbReference type="EMBL" id="KAK2948146.1"/>
    </source>
</evidence>
<feature type="transmembrane region" description="Helical" evidence="6">
    <location>
        <begin position="28"/>
        <end position="47"/>
    </location>
</feature>
<accession>A0ABQ9XCX5</accession>